<dbReference type="EMBL" id="LGIQ01000009">
    <property type="protein sequence ID" value="KNB70223.1"/>
    <property type="molecule type" value="Genomic_DNA"/>
</dbReference>
<evidence type="ECO:0000313" key="2">
    <source>
        <dbReference type="Proteomes" id="UP000036834"/>
    </source>
</evidence>
<evidence type="ECO:0000313" key="1">
    <source>
        <dbReference type="EMBL" id="KNB70223.1"/>
    </source>
</evidence>
<reference evidence="2" key="1">
    <citation type="submission" date="2015-07" db="EMBL/GenBank/DDBJ databases">
        <title>Genome sequencing project for genomic taxonomy and phylogenomics of Bacillus-like bacteria.</title>
        <authorList>
            <person name="Liu B."/>
            <person name="Wang J."/>
            <person name="Zhu Y."/>
            <person name="Liu G."/>
            <person name="Chen Q."/>
            <person name="Chen Z."/>
            <person name="Lan J."/>
            <person name="Che J."/>
            <person name="Ge C."/>
            <person name="Shi H."/>
            <person name="Pan Z."/>
            <person name="Liu X."/>
        </authorList>
    </citation>
    <scope>NUCLEOTIDE SEQUENCE [LARGE SCALE GENOMIC DNA]</scope>
    <source>
        <strain evidence="2">DSM 9887</strain>
    </source>
</reference>
<protein>
    <submittedName>
        <fullName evidence="1">Uncharacterized protein</fullName>
    </submittedName>
</protein>
<organism evidence="1 2">
    <name type="scientific">Brevibacillus reuszeri</name>
    <dbReference type="NCBI Taxonomy" id="54915"/>
    <lineage>
        <taxon>Bacteria</taxon>
        <taxon>Bacillati</taxon>
        <taxon>Bacillota</taxon>
        <taxon>Bacilli</taxon>
        <taxon>Bacillales</taxon>
        <taxon>Paenibacillaceae</taxon>
        <taxon>Brevibacillus</taxon>
    </lineage>
</organism>
<dbReference type="AlphaFoldDB" id="A0A0K9YNA5"/>
<accession>A0A0K9YNA5</accession>
<dbReference type="STRING" id="54915.ADS79_14745"/>
<dbReference type="PATRIC" id="fig|54915.3.peg.1943"/>
<sequence length="67" mass="7832">MMDRFVYEEAEQQPIAICICKQELYEGDQTYQVEDYIICDDSDCFKKLCIEKFGAMYGLLDKEGNVT</sequence>
<gene>
    <name evidence="1" type="ORF">ADS79_14745</name>
</gene>
<proteinExistence type="predicted"/>
<comment type="caution">
    <text evidence="1">The sequence shown here is derived from an EMBL/GenBank/DDBJ whole genome shotgun (WGS) entry which is preliminary data.</text>
</comment>
<name>A0A0K9YNA5_9BACL</name>
<dbReference type="RefSeq" id="WP_049739192.1">
    <property type="nucleotide sequence ID" value="NZ_BJON01000028.1"/>
</dbReference>
<dbReference type="Proteomes" id="UP000036834">
    <property type="component" value="Unassembled WGS sequence"/>
</dbReference>